<evidence type="ECO:0000256" key="1">
    <source>
        <dbReference type="ARBA" id="ARBA00001974"/>
    </source>
</evidence>
<dbReference type="InterPro" id="IPR002938">
    <property type="entry name" value="FAD-bd"/>
</dbReference>
<dbReference type="PRINTS" id="PR00420">
    <property type="entry name" value="RNGMNOXGNASE"/>
</dbReference>
<evidence type="ECO:0000313" key="6">
    <source>
        <dbReference type="Proteomes" id="UP001500013"/>
    </source>
</evidence>
<evidence type="ECO:0000256" key="3">
    <source>
        <dbReference type="ARBA" id="ARBA00022827"/>
    </source>
</evidence>
<name>A0ABP5E5Q5_9MICO</name>
<evidence type="ECO:0000259" key="4">
    <source>
        <dbReference type="Pfam" id="PF01494"/>
    </source>
</evidence>
<dbReference type="Pfam" id="PF01494">
    <property type="entry name" value="FAD_binding_3"/>
    <property type="match status" value="1"/>
</dbReference>
<sequence length="522" mass="55490">MARGGSDLTDGADVLVVGAGPTGLALALEAHASGANVRIIERRAESFRPSRAMIMHSRTLEVLRPLGVVDELLDRADRSPRAQLHLGSRTVAAQLGDVALGDTAYPHLTLVRQADVEDVLADALAARGVTVERGVELVGGSAGVDGMHVHVRSDDEVAPASCRFLVGCDGPDSLVRRLAGIGWRGGRYAQEVVLADVELDGMLEPGVLHVVAGRHGLVFLFALGEGASWRLLATRPADRATEAAFGQPAGEVPLPEVQLLLDDSGLGARATDMVWSARVPLQHRLATSFRRGPVFLAGDAAHAGSPAGGQGMNTGILDATNLGWKLAFAAGGGHPGGRHQELLASYDLERRPAAAQVLALTHLIFFGEASTHPLPAFLRGSVLPYAAPALPVLLRQRPLLAAVVALLSQRWVRYRSSPLSVAGSPTSHGARPGDRLPDQTVTCERRSRRLHELTAEPGVHVLLERHTVVPELPAATRLVTVHRIDSWPGRGLLAVRPDGHVGYRTGRLVDDDLARWLRLVGR</sequence>
<accession>A0ABP5E5Q5</accession>
<proteinExistence type="predicted"/>
<dbReference type="RefSeq" id="WP_344066140.1">
    <property type="nucleotide sequence ID" value="NZ_BAAAPU010000011.1"/>
</dbReference>
<dbReference type="SUPFAM" id="SSF51905">
    <property type="entry name" value="FAD/NAD(P)-binding domain"/>
    <property type="match status" value="1"/>
</dbReference>
<dbReference type="PANTHER" id="PTHR43004">
    <property type="entry name" value="TRK SYSTEM POTASSIUM UPTAKE PROTEIN"/>
    <property type="match status" value="1"/>
</dbReference>
<gene>
    <name evidence="5" type="ORF">GCM10009817_36820</name>
</gene>
<reference evidence="6" key="1">
    <citation type="journal article" date="2019" name="Int. J. Syst. Evol. Microbiol.">
        <title>The Global Catalogue of Microorganisms (GCM) 10K type strain sequencing project: providing services to taxonomists for standard genome sequencing and annotation.</title>
        <authorList>
            <consortium name="The Broad Institute Genomics Platform"/>
            <consortium name="The Broad Institute Genome Sequencing Center for Infectious Disease"/>
            <person name="Wu L."/>
            <person name="Ma J."/>
        </authorList>
    </citation>
    <scope>NUCLEOTIDE SEQUENCE [LARGE SCALE GENOMIC DNA]</scope>
    <source>
        <strain evidence="6">JCM 15628</strain>
    </source>
</reference>
<dbReference type="Gene3D" id="3.50.50.60">
    <property type="entry name" value="FAD/NAD(P)-binding domain"/>
    <property type="match status" value="1"/>
</dbReference>
<keyword evidence="3" id="KW-0274">FAD</keyword>
<feature type="domain" description="FAD-binding" evidence="4">
    <location>
        <begin position="12"/>
        <end position="359"/>
    </location>
</feature>
<dbReference type="InterPro" id="IPR050641">
    <property type="entry name" value="RIFMO-like"/>
</dbReference>
<comment type="caution">
    <text evidence="5">The sequence shown here is derived from an EMBL/GenBank/DDBJ whole genome shotgun (WGS) entry which is preliminary data.</text>
</comment>
<protein>
    <submittedName>
        <fullName evidence="5">FAD-dependent oxidoreductase</fullName>
    </submittedName>
</protein>
<evidence type="ECO:0000313" key="5">
    <source>
        <dbReference type="EMBL" id="GAA1991342.1"/>
    </source>
</evidence>
<dbReference type="EMBL" id="BAAAPU010000011">
    <property type="protein sequence ID" value="GAA1991342.1"/>
    <property type="molecule type" value="Genomic_DNA"/>
</dbReference>
<dbReference type="InterPro" id="IPR036188">
    <property type="entry name" value="FAD/NAD-bd_sf"/>
</dbReference>
<dbReference type="Gene3D" id="3.30.70.2450">
    <property type="match status" value="1"/>
</dbReference>
<dbReference type="PANTHER" id="PTHR43004:SF19">
    <property type="entry name" value="BINDING MONOOXYGENASE, PUTATIVE (JCVI)-RELATED"/>
    <property type="match status" value="1"/>
</dbReference>
<comment type="cofactor">
    <cofactor evidence="1">
        <name>FAD</name>
        <dbReference type="ChEBI" id="CHEBI:57692"/>
    </cofactor>
</comment>
<evidence type="ECO:0000256" key="2">
    <source>
        <dbReference type="ARBA" id="ARBA00022630"/>
    </source>
</evidence>
<keyword evidence="2" id="KW-0285">Flavoprotein</keyword>
<dbReference type="Proteomes" id="UP001500013">
    <property type="component" value="Unassembled WGS sequence"/>
</dbReference>
<keyword evidence="6" id="KW-1185">Reference proteome</keyword>
<organism evidence="5 6">
    <name type="scientific">Terrabacter lapilli</name>
    <dbReference type="NCBI Taxonomy" id="436231"/>
    <lineage>
        <taxon>Bacteria</taxon>
        <taxon>Bacillati</taxon>
        <taxon>Actinomycetota</taxon>
        <taxon>Actinomycetes</taxon>
        <taxon>Micrococcales</taxon>
        <taxon>Intrasporangiaceae</taxon>
        <taxon>Terrabacter</taxon>
    </lineage>
</organism>